<dbReference type="AlphaFoldDB" id="F4PRG5"/>
<evidence type="ECO:0000256" key="2">
    <source>
        <dbReference type="ARBA" id="ARBA00009792"/>
    </source>
</evidence>
<dbReference type="Pfam" id="PF09261">
    <property type="entry name" value="Alpha-mann_mid"/>
    <property type="match status" value="1"/>
</dbReference>
<dbReference type="InterPro" id="IPR050843">
    <property type="entry name" value="Glycosyl_Hydrlase_38"/>
</dbReference>
<evidence type="ECO:0000256" key="6">
    <source>
        <dbReference type="ARBA" id="ARBA00022833"/>
    </source>
</evidence>
<dbReference type="FunFam" id="3.20.110.10:FF:000001">
    <property type="entry name" value="Alpha-mannosidase"/>
    <property type="match status" value="1"/>
</dbReference>
<keyword evidence="9 10" id="KW-0326">Glycosidase</keyword>
<reference evidence="13" key="1">
    <citation type="journal article" date="2011" name="Genome Res.">
        <title>Phylogeny-wide analysis of social amoeba genomes highlights ancient origins for complex intercellular communication.</title>
        <authorList>
            <person name="Heidel A.J."/>
            <person name="Lawal H.M."/>
            <person name="Felder M."/>
            <person name="Schilde C."/>
            <person name="Helps N.R."/>
            <person name="Tunggal B."/>
            <person name="Rivero F."/>
            <person name="John U."/>
            <person name="Schleicher M."/>
            <person name="Eichinger L."/>
            <person name="Platzer M."/>
            <person name="Noegel A.A."/>
            <person name="Schaap P."/>
            <person name="Gloeckner G."/>
        </authorList>
    </citation>
    <scope>NUCLEOTIDE SEQUENCE [LARGE SCALE GENOMIC DNA]</scope>
    <source>
        <strain evidence="13">SH3</strain>
    </source>
</reference>
<dbReference type="Pfam" id="PF07748">
    <property type="entry name" value="Glyco_hydro_38C"/>
    <property type="match status" value="1"/>
</dbReference>
<feature type="chain" id="PRO_5017849779" description="Alpha-mannosidase" evidence="10">
    <location>
        <begin position="26"/>
        <end position="1007"/>
    </location>
</feature>
<dbReference type="EMBL" id="GL883010">
    <property type="protein sequence ID" value="EGG20517.1"/>
    <property type="molecule type" value="Genomic_DNA"/>
</dbReference>
<dbReference type="STRING" id="1054147.F4PRG5"/>
<dbReference type="InterPro" id="IPR013780">
    <property type="entry name" value="Glyco_hydro_b"/>
</dbReference>
<feature type="signal peptide" evidence="10">
    <location>
        <begin position="1"/>
        <end position="25"/>
    </location>
</feature>
<dbReference type="InterPro" id="IPR011682">
    <property type="entry name" value="Glyco_hydro_38_C"/>
</dbReference>
<dbReference type="GO" id="GO:0005764">
    <property type="term" value="C:lysosome"/>
    <property type="evidence" value="ECO:0007669"/>
    <property type="project" value="EnsemblProtists"/>
</dbReference>
<feature type="domain" description="Glycoside hydrolase family 38 central" evidence="11">
    <location>
        <begin position="361"/>
        <end position="440"/>
    </location>
</feature>
<evidence type="ECO:0000256" key="8">
    <source>
        <dbReference type="ARBA" id="ARBA00023180"/>
    </source>
</evidence>
<dbReference type="InterPro" id="IPR011330">
    <property type="entry name" value="Glyco_hydro/deAcase_b/a-brl"/>
</dbReference>
<dbReference type="InterPro" id="IPR011013">
    <property type="entry name" value="Gal_mutarotase_sf_dom"/>
</dbReference>
<accession>F4PRG5</accession>
<dbReference type="OrthoDB" id="2016903at2759"/>
<dbReference type="PANTHER" id="PTHR11607">
    <property type="entry name" value="ALPHA-MANNOSIDASE"/>
    <property type="match status" value="1"/>
</dbReference>
<dbReference type="InterPro" id="IPR048534">
    <property type="entry name" value="Man2a1-like_dom"/>
</dbReference>
<dbReference type="Gene3D" id="3.20.110.10">
    <property type="entry name" value="Glycoside hydrolase 38, N terminal domain"/>
    <property type="match status" value="1"/>
</dbReference>
<keyword evidence="7" id="KW-1015">Disulfide bond</keyword>
<comment type="similarity">
    <text evidence="2 10">Belongs to the glycosyl hydrolase 38 family.</text>
</comment>
<evidence type="ECO:0000256" key="10">
    <source>
        <dbReference type="RuleBase" id="RU361199"/>
    </source>
</evidence>
<dbReference type="Gene3D" id="2.60.40.1180">
    <property type="entry name" value="Golgi alpha-mannosidase II"/>
    <property type="match status" value="1"/>
</dbReference>
<dbReference type="GO" id="GO:0030246">
    <property type="term" value="F:carbohydrate binding"/>
    <property type="evidence" value="ECO:0007669"/>
    <property type="project" value="InterPro"/>
</dbReference>
<keyword evidence="10" id="KW-0732">Signal</keyword>
<proteinExistence type="inferred from homology"/>
<dbReference type="CDD" id="cd10810">
    <property type="entry name" value="GH38N_AMII_LAM_like"/>
    <property type="match status" value="1"/>
</dbReference>
<keyword evidence="6 10" id="KW-0862">Zinc</keyword>
<dbReference type="Gene3D" id="2.60.40.1360">
    <property type="match status" value="1"/>
</dbReference>
<keyword evidence="5 10" id="KW-0378">Hydrolase</keyword>
<evidence type="ECO:0000256" key="7">
    <source>
        <dbReference type="ARBA" id="ARBA00023157"/>
    </source>
</evidence>
<dbReference type="FunFam" id="1.20.1270.50:FF:000003">
    <property type="entry name" value="Alpha-mannosidase"/>
    <property type="match status" value="1"/>
</dbReference>
<dbReference type="SUPFAM" id="SSF88688">
    <property type="entry name" value="Families 57/38 glycoside transferase middle domain"/>
    <property type="match status" value="1"/>
</dbReference>
<dbReference type="InterPro" id="IPR015341">
    <property type="entry name" value="Glyco_hydro_38_cen"/>
</dbReference>
<dbReference type="Pfam" id="PF01074">
    <property type="entry name" value="Glyco_hydro_38N"/>
    <property type="match status" value="1"/>
</dbReference>
<dbReference type="SMART" id="SM00872">
    <property type="entry name" value="Alpha-mann_mid"/>
    <property type="match status" value="1"/>
</dbReference>
<dbReference type="GO" id="GO:0032009">
    <property type="term" value="C:early phagosome"/>
    <property type="evidence" value="ECO:0007669"/>
    <property type="project" value="EnsemblProtists"/>
</dbReference>
<evidence type="ECO:0000256" key="9">
    <source>
        <dbReference type="ARBA" id="ARBA00023295"/>
    </source>
</evidence>
<keyword evidence="4 10" id="KW-0479">Metal-binding</keyword>
<keyword evidence="8" id="KW-0325">Glycoprotein</keyword>
<dbReference type="FunFam" id="1.20.1270.50:FF:000002">
    <property type="entry name" value="Alpha-mannosidase"/>
    <property type="match status" value="1"/>
</dbReference>
<dbReference type="SUPFAM" id="SSF74650">
    <property type="entry name" value="Galactose mutarotase-like"/>
    <property type="match status" value="1"/>
</dbReference>
<dbReference type="Gene3D" id="2.70.98.30">
    <property type="entry name" value="Golgi alpha-mannosidase II, domain 4"/>
    <property type="match status" value="1"/>
</dbReference>
<dbReference type="OMA" id="FIWRPSK"/>
<organism evidence="12 13">
    <name type="scientific">Cavenderia fasciculata</name>
    <name type="common">Slime mold</name>
    <name type="synonym">Dictyostelium fasciculatum</name>
    <dbReference type="NCBI Taxonomy" id="261658"/>
    <lineage>
        <taxon>Eukaryota</taxon>
        <taxon>Amoebozoa</taxon>
        <taxon>Evosea</taxon>
        <taxon>Eumycetozoa</taxon>
        <taxon>Dictyostelia</taxon>
        <taxon>Acytosteliales</taxon>
        <taxon>Cavenderiaceae</taxon>
        <taxon>Cavenderia</taxon>
    </lineage>
</organism>
<comment type="catalytic activity">
    <reaction evidence="1">
        <text>Hydrolysis of terminal, non-reducing alpha-D-mannose residues in alpha-D-mannosides.</text>
        <dbReference type="EC" id="3.2.1.24"/>
    </reaction>
</comment>
<evidence type="ECO:0000256" key="1">
    <source>
        <dbReference type="ARBA" id="ARBA00000365"/>
    </source>
</evidence>
<comment type="cofactor">
    <cofactor evidence="10">
        <name>Zn(2+)</name>
        <dbReference type="ChEBI" id="CHEBI:29105"/>
    </cofactor>
    <text evidence="10">Binds 1 zinc ion per subunit.</text>
</comment>
<gene>
    <name evidence="12" type="primary">manA</name>
    <name evidence="12" type="ORF">DFA_00378</name>
</gene>
<dbReference type="InterPro" id="IPR027291">
    <property type="entry name" value="Glyco_hydro_38_N_sf"/>
</dbReference>
<evidence type="ECO:0000259" key="11">
    <source>
        <dbReference type="SMART" id="SM00872"/>
    </source>
</evidence>
<keyword evidence="13" id="KW-1185">Reference proteome</keyword>
<evidence type="ECO:0000313" key="12">
    <source>
        <dbReference type="EMBL" id="EGG20517.1"/>
    </source>
</evidence>
<dbReference type="GeneID" id="14872581"/>
<dbReference type="KEGG" id="dfa:DFA_00378"/>
<dbReference type="Proteomes" id="UP000007797">
    <property type="component" value="Unassembled WGS sequence"/>
</dbReference>
<name>F4PRG5_CACFS</name>
<protein>
    <recommendedName>
        <fullName evidence="3 10">Alpha-mannosidase</fullName>
        <ecNumber evidence="10">3.2.1.-</ecNumber>
    </recommendedName>
</protein>
<dbReference type="InterPro" id="IPR000602">
    <property type="entry name" value="Glyco_hydro_38_N"/>
</dbReference>
<dbReference type="Gene3D" id="1.20.1270.50">
    <property type="entry name" value="Glycoside hydrolase family 38, central domain"/>
    <property type="match status" value="2"/>
</dbReference>
<evidence type="ECO:0000256" key="3">
    <source>
        <dbReference type="ARBA" id="ARBA00012752"/>
    </source>
</evidence>
<evidence type="ECO:0000313" key="13">
    <source>
        <dbReference type="Proteomes" id="UP000007797"/>
    </source>
</evidence>
<dbReference type="EC" id="3.2.1.-" evidence="10"/>
<sequence length="1007" mass="113737">MMIKQTLLLFATIILLFSSTTLIEARKTLYKGSNKPKIEPPESSVLNVHIVAHTHDDVGWLKTVDQYYYGYNLTNFNGGVQYTLDTAITCLLQNPNRRFIYVEIAYFQRWWNEQTVEMQKLVTSLVKSGQLEFINGGYCMNDEATTYYDDIIDQMTVGHQFILDNFGVVPKIGWHIDPFGHSSSQASLFGAMGFDAFIIGRIDYQDIAGRLENKQMEFVWRGSKSQPKYDIFTSVLRAMYCTPNGFDFEQGDTPMQTDPNLFDVNAQQRADEFAAIALEYATHYQTNNVLIPFGCDFAYMNAQMYFKNIDKLMDYINSNPQYGLNLIYSTPSIYIDAVNKANLVWDVKTDDFFPYADDPYSYWTGYFVSRPALKGYVRQNSQLLHVAEQLLVTGQADIPNVQSYIDSIMPLREAMGEAQHHDAVSGTEKQVVADDYAARLAIGNTATLNAMNNVLGSLLTTNSLKPLASPAMSFCPFLNISVCPATSVLTNHGTSVPVILYNQLGQTRFEHVNIPIPVANVTVSDSNGIVRSQVTPNSNSSLGYVLTFLAQIPPLGFSTYIIENSGQEESTMTEYVEPKMIKPSSSNIIFANQFVSVTFDSATGGIMSITNISSGDQIQISQQYMFYLPSLGDSASGQPSGAYIFRPINTYPFNYNNQTVKVTVSQGSTVQVLTRYWSPTMIQIFRLYDGVPYLEIEETVGPIDISDGIGKEVITQWNTSLNTKQTWWTDSNGQEMQERVYNFRDTWDLNVTQPVSDNYVPINAISYIQDTEKNLQLTFVVDRSRGGASLGNGELEMMLHRRTLLDDWRGVGEPMNESTQIVTTTRVIFHPINDQVQSYYRYFAQELQHPIYPTFTQSNMDASVWNNLYSGTYSPLTTDLPYGLKVQSLQWVDDTQDTIVLRLENIFQVDGIDTYDPVVINFDIAGMFSYLNVTSVTEMTLSSVAKLSSVNRLQWQTNSEYQQAKEDLYKLYPTKDLEINDQTNSFNIQVGPMDIRTYLITVTSNSI</sequence>
<dbReference type="InterPro" id="IPR037094">
    <property type="entry name" value="Glyco_hydro_38_cen_sf"/>
</dbReference>
<dbReference type="InterPro" id="IPR028995">
    <property type="entry name" value="Glyco_hydro_57/38_cen_sf"/>
</dbReference>
<dbReference type="RefSeq" id="XP_004358367.1">
    <property type="nucleotide sequence ID" value="XM_004358310.1"/>
</dbReference>
<evidence type="ECO:0000256" key="4">
    <source>
        <dbReference type="ARBA" id="ARBA00022723"/>
    </source>
</evidence>
<dbReference type="PANTHER" id="PTHR11607:SF3">
    <property type="entry name" value="LYSOSOMAL ALPHA-MANNOSIDASE"/>
    <property type="match status" value="1"/>
</dbReference>
<dbReference type="GO" id="GO:0046872">
    <property type="term" value="F:metal ion binding"/>
    <property type="evidence" value="ECO:0007669"/>
    <property type="project" value="UniProtKB-KW"/>
</dbReference>
<dbReference type="SUPFAM" id="SSF88713">
    <property type="entry name" value="Glycoside hydrolase/deacetylase"/>
    <property type="match status" value="1"/>
</dbReference>
<dbReference type="GO" id="GO:0004559">
    <property type="term" value="F:alpha-mannosidase activity"/>
    <property type="evidence" value="ECO:0007669"/>
    <property type="project" value="UniProtKB-EC"/>
</dbReference>
<dbReference type="Pfam" id="PF21260">
    <property type="entry name" value="Laman-like_dom"/>
    <property type="match status" value="1"/>
</dbReference>
<evidence type="ECO:0000256" key="5">
    <source>
        <dbReference type="ARBA" id="ARBA00022801"/>
    </source>
</evidence>
<dbReference type="GO" id="GO:0006013">
    <property type="term" value="P:mannose metabolic process"/>
    <property type="evidence" value="ECO:0007669"/>
    <property type="project" value="InterPro"/>
</dbReference>